<dbReference type="Pfam" id="PF02449">
    <property type="entry name" value="Glyco_hydro_42"/>
    <property type="match status" value="1"/>
</dbReference>
<dbReference type="CAZy" id="GH42">
    <property type="family name" value="Glycoside Hydrolase Family 42"/>
</dbReference>
<dbReference type="PANTHER" id="PTHR36447">
    <property type="entry name" value="BETA-GALACTOSIDASE GANA"/>
    <property type="match status" value="1"/>
</dbReference>
<dbReference type="Gene3D" id="3.40.50.880">
    <property type="match status" value="1"/>
</dbReference>
<dbReference type="InterPro" id="IPR003476">
    <property type="entry name" value="Glyco_hydro_42"/>
</dbReference>
<feature type="chain" id="PRO_5004162890" description="Beta-galactosidase" evidence="11">
    <location>
        <begin position="23"/>
        <end position="696"/>
    </location>
</feature>
<protein>
    <recommendedName>
        <fullName evidence="3 8">Beta-galactosidase</fullName>
        <shortName evidence="8">Beta-gal</shortName>
        <ecNumber evidence="3 8">3.2.1.23</ecNumber>
    </recommendedName>
</protein>
<dbReference type="InterPro" id="IPR013529">
    <property type="entry name" value="Glyco_hydro_42_N"/>
</dbReference>
<feature type="signal peptide" evidence="11">
    <location>
        <begin position="1"/>
        <end position="22"/>
    </location>
</feature>
<organism evidence="14">
    <name type="scientific">Solibacter usitatus (strain Ellin6076)</name>
    <dbReference type="NCBI Taxonomy" id="234267"/>
    <lineage>
        <taxon>Bacteria</taxon>
        <taxon>Pseudomonadati</taxon>
        <taxon>Acidobacteriota</taxon>
        <taxon>Terriglobia</taxon>
        <taxon>Bryobacterales</taxon>
        <taxon>Solibacteraceae</taxon>
        <taxon>Candidatus Solibacter</taxon>
    </lineage>
</organism>
<dbReference type="GO" id="GO:0005975">
    <property type="term" value="P:carbohydrate metabolic process"/>
    <property type="evidence" value="ECO:0007669"/>
    <property type="project" value="InterPro"/>
</dbReference>
<evidence type="ECO:0000256" key="7">
    <source>
        <dbReference type="ARBA" id="ARBA00023295"/>
    </source>
</evidence>
<evidence type="ECO:0000259" key="13">
    <source>
        <dbReference type="Pfam" id="PF08532"/>
    </source>
</evidence>
<dbReference type="HOGENOM" id="CLU_012430_1_0_0"/>
<evidence type="ECO:0000259" key="12">
    <source>
        <dbReference type="Pfam" id="PF02449"/>
    </source>
</evidence>
<dbReference type="SUPFAM" id="SSF52317">
    <property type="entry name" value="Class I glutamine amidotransferase-like"/>
    <property type="match status" value="1"/>
</dbReference>
<dbReference type="InterPro" id="IPR013780">
    <property type="entry name" value="Glyco_hydro_b"/>
</dbReference>
<dbReference type="AlphaFoldDB" id="Q01YA8"/>
<dbReference type="GO" id="GO:0004565">
    <property type="term" value="F:beta-galactosidase activity"/>
    <property type="evidence" value="ECO:0007669"/>
    <property type="project" value="UniProtKB-EC"/>
</dbReference>
<feature type="domain" description="Beta-galactosidase trimerisation" evidence="13">
    <location>
        <begin position="439"/>
        <end position="638"/>
    </location>
</feature>
<feature type="domain" description="Glycoside hydrolase family 42 N-terminal" evidence="12">
    <location>
        <begin position="38"/>
        <end position="419"/>
    </location>
</feature>
<evidence type="ECO:0000256" key="3">
    <source>
        <dbReference type="ARBA" id="ARBA00012756"/>
    </source>
</evidence>
<keyword evidence="6" id="KW-0862">Zinc</keyword>
<dbReference type="CDD" id="cd03143">
    <property type="entry name" value="A4_beta-galactosidase_middle_domain"/>
    <property type="match status" value="1"/>
</dbReference>
<keyword evidence="7 8" id="KW-0326">Glycosidase</keyword>
<keyword evidence="4" id="KW-0479">Metal-binding</keyword>
<dbReference type="STRING" id="234267.Acid_4396"/>
<dbReference type="SUPFAM" id="SSF51445">
    <property type="entry name" value="(Trans)glycosidases"/>
    <property type="match status" value="1"/>
</dbReference>
<evidence type="ECO:0000256" key="2">
    <source>
        <dbReference type="ARBA" id="ARBA00005940"/>
    </source>
</evidence>
<dbReference type="Gene3D" id="2.60.40.1180">
    <property type="entry name" value="Golgi alpha-mannosidase II"/>
    <property type="match status" value="1"/>
</dbReference>
<dbReference type="OrthoDB" id="9800974at2"/>
<proteinExistence type="inferred from homology"/>
<comment type="catalytic activity">
    <reaction evidence="1 8">
        <text>Hydrolysis of terminal non-reducing beta-D-galactose residues in beta-D-galactosides.</text>
        <dbReference type="EC" id="3.2.1.23"/>
    </reaction>
</comment>
<dbReference type="GO" id="GO:0046872">
    <property type="term" value="F:metal ion binding"/>
    <property type="evidence" value="ECO:0007669"/>
    <property type="project" value="UniProtKB-KW"/>
</dbReference>
<feature type="active site" description="Proton donor" evidence="9">
    <location>
        <position position="173"/>
    </location>
</feature>
<dbReference type="InParanoid" id="Q01YA8"/>
<evidence type="ECO:0000256" key="4">
    <source>
        <dbReference type="ARBA" id="ARBA00022723"/>
    </source>
</evidence>
<dbReference type="EC" id="3.2.1.23" evidence="3 8"/>
<dbReference type="GO" id="GO:0009341">
    <property type="term" value="C:beta-galactosidase complex"/>
    <property type="evidence" value="ECO:0007669"/>
    <property type="project" value="InterPro"/>
</dbReference>
<gene>
    <name evidence="14" type="ordered locus">Acid_4396</name>
</gene>
<evidence type="ECO:0000313" key="14">
    <source>
        <dbReference type="EMBL" id="ABJ85357.1"/>
    </source>
</evidence>
<reference evidence="14" key="1">
    <citation type="submission" date="2006-10" db="EMBL/GenBank/DDBJ databases">
        <title>Complete sequence of Solibacter usitatus Ellin6076.</title>
        <authorList>
            <consortium name="US DOE Joint Genome Institute"/>
            <person name="Copeland A."/>
            <person name="Lucas S."/>
            <person name="Lapidus A."/>
            <person name="Barry K."/>
            <person name="Detter J.C."/>
            <person name="Glavina del Rio T."/>
            <person name="Hammon N."/>
            <person name="Israni S."/>
            <person name="Dalin E."/>
            <person name="Tice H."/>
            <person name="Pitluck S."/>
            <person name="Thompson L.S."/>
            <person name="Brettin T."/>
            <person name="Bruce D."/>
            <person name="Han C."/>
            <person name="Tapia R."/>
            <person name="Gilna P."/>
            <person name="Schmutz J."/>
            <person name="Larimer F."/>
            <person name="Land M."/>
            <person name="Hauser L."/>
            <person name="Kyrpides N."/>
            <person name="Mikhailova N."/>
            <person name="Janssen P.H."/>
            <person name="Kuske C.R."/>
            <person name="Richardson P."/>
        </authorList>
    </citation>
    <scope>NUCLEOTIDE SEQUENCE</scope>
    <source>
        <strain evidence="14">Ellin6076</strain>
    </source>
</reference>
<keyword evidence="11" id="KW-0732">Signal</keyword>
<accession>Q01YA8</accession>
<evidence type="ECO:0000256" key="5">
    <source>
        <dbReference type="ARBA" id="ARBA00022801"/>
    </source>
</evidence>
<comment type="similarity">
    <text evidence="2 8">Belongs to the glycosyl hydrolase 42 family.</text>
</comment>
<keyword evidence="5 8" id="KW-0378">Hydrolase</keyword>
<dbReference type="KEGG" id="sus:Acid_4396"/>
<evidence type="ECO:0000256" key="8">
    <source>
        <dbReference type="PIRNR" id="PIRNR001084"/>
    </source>
</evidence>
<dbReference type="PIRSF" id="PIRSF001084">
    <property type="entry name" value="B-galactosidase"/>
    <property type="match status" value="1"/>
</dbReference>
<dbReference type="Gene3D" id="3.20.20.80">
    <property type="entry name" value="Glycosidases"/>
    <property type="match status" value="1"/>
</dbReference>
<feature type="binding site" evidence="10">
    <location>
        <position position="172"/>
    </location>
    <ligand>
        <name>substrate</name>
    </ligand>
</feature>
<dbReference type="Pfam" id="PF08532">
    <property type="entry name" value="Glyco_hydro_42M"/>
    <property type="match status" value="1"/>
</dbReference>
<evidence type="ECO:0000256" key="10">
    <source>
        <dbReference type="PIRSR" id="PIRSR001084-2"/>
    </source>
</evidence>
<sequence precursor="true">MNRSRSTLALFFMLPLFSPAAAPDWFPRSDMMSIGVYYYPEAWPESQWARDMANMRKMGMEFVHLGEFAWSFMEPEEGHFELDWLEKNVALAAQNHLKVILCTPSATPPIWLTRKYPEILMVDAAGRRMNHGGRQQADWSAPVYRDYVAKIDAELAKRFGRDPRVWGWQIDNELSHYEKEFSYSPAATARFRAWLREKYGTIARLNADWGTAFWSMVYQNFDQIEIPNQLDHPGLPNPHAQLDFNRWFAAEAADYLRFQAATLRQNGVAAQWITTNYMAMYPNVDPTLSAKDLDAFTWTHYPVHGDVFPENGPLGFRLGSGAVQSFMHDFMRPINGLSGLMELQPGQVNWGAINPWPQPGAIHMWIMRAFAAGARIVCTYRYRQPLFGNEQYHKGLVETDGVTPSPGGREYSRAMADILKLRPSYRPDAKEPAAYAKRRTAFLINFDNRWDIENHKQTTRWDTHAHWLKYYRALKSMMAPVDVVTEDRDLAAYPFVVAPAYQLVDQALIAKWTAYAGNGGHLILTARTGQKDRRGHFPETLWAEQIYRLIGARLPIYDLLPGNLEGTVTAEGVRYSWGSWADILEPEPGTTSLATYSDQFYAGRSAAVTHKLGKGSVTYIGVDTEKGDLEMALLRKIYAATAPATLKPDFLVDWRDGFWVATNFTSLPQVIPAAATAHLLLGARTVAPGGVTVWQE</sequence>
<feature type="binding site" evidence="10">
    <location>
        <position position="350"/>
    </location>
    <ligand>
        <name>substrate</name>
    </ligand>
</feature>
<feature type="binding site" evidence="10">
    <location>
        <position position="134"/>
    </location>
    <ligand>
        <name>substrate</name>
    </ligand>
</feature>
<dbReference type="PANTHER" id="PTHR36447:SF2">
    <property type="entry name" value="BETA-GALACTOSIDASE YESZ"/>
    <property type="match status" value="1"/>
</dbReference>
<feature type="active site" description="Nucleophile" evidence="9">
    <location>
        <position position="342"/>
    </location>
</feature>
<dbReference type="InterPro" id="IPR013738">
    <property type="entry name" value="Beta_galactosidase_Trimer"/>
</dbReference>
<dbReference type="EMBL" id="CP000473">
    <property type="protein sequence ID" value="ABJ85357.1"/>
    <property type="molecule type" value="Genomic_DNA"/>
</dbReference>
<evidence type="ECO:0000256" key="9">
    <source>
        <dbReference type="PIRSR" id="PIRSR001084-1"/>
    </source>
</evidence>
<evidence type="ECO:0000256" key="6">
    <source>
        <dbReference type="ARBA" id="ARBA00022833"/>
    </source>
</evidence>
<dbReference type="SUPFAM" id="SSF51011">
    <property type="entry name" value="Glycosyl hydrolase domain"/>
    <property type="match status" value="1"/>
</dbReference>
<evidence type="ECO:0000256" key="11">
    <source>
        <dbReference type="SAM" id="SignalP"/>
    </source>
</evidence>
<dbReference type="InterPro" id="IPR029062">
    <property type="entry name" value="Class_I_gatase-like"/>
</dbReference>
<dbReference type="InterPro" id="IPR017853">
    <property type="entry name" value="GH"/>
</dbReference>
<dbReference type="eggNOG" id="COG1874">
    <property type="taxonomic scope" value="Bacteria"/>
</dbReference>
<evidence type="ECO:0000256" key="1">
    <source>
        <dbReference type="ARBA" id="ARBA00001412"/>
    </source>
</evidence>
<name>Q01YA8_SOLUE</name>